<comment type="caution">
    <text evidence="2">The sequence shown here is derived from an EMBL/GenBank/DDBJ whole genome shotgun (WGS) entry which is preliminary data.</text>
</comment>
<dbReference type="Pfam" id="PF00075">
    <property type="entry name" value="RNase_H"/>
    <property type="match status" value="1"/>
</dbReference>
<reference evidence="2 3" key="1">
    <citation type="journal article" date="2023" name="Plant Dis.">
        <title>First Report of Diplodia intermedia Causing Canker and Dieback Diseases on Apple Trees in Canada.</title>
        <authorList>
            <person name="Ellouze W."/>
            <person name="Ilyukhin E."/>
            <person name="Sulman M."/>
            <person name="Ali S."/>
        </authorList>
    </citation>
    <scope>NUCLEOTIDE SEQUENCE [LARGE SCALE GENOMIC DNA]</scope>
    <source>
        <strain evidence="2 3">M45-28</strain>
    </source>
</reference>
<dbReference type="EMBL" id="JAKEKT020000029">
    <property type="protein sequence ID" value="KAL1643112.1"/>
    <property type="molecule type" value="Genomic_DNA"/>
</dbReference>
<evidence type="ECO:0000313" key="3">
    <source>
        <dbReference type="Proteomes" id="UP001521184"/>
    </source>
</evidence>
<dbReference type="InterPro" id="IPR012337">
    <property type="entry name" value="RNaseH-like_sf"/>
</dbReference>
<dbReference type="Gene3D" id="3.30.420.10">
    <property type="entry name" value="Ribonuclease H-like superfamily/Ribonuclease H"/>
    <property type="match status" value="1"/>
</dbReference>
<dbReference type="InterPro" id="IPR036397">
    <property type="entry name" value="RNaseH_sf"/>
</dbReference>
<dbReference type="Proteomes" id="UP001521184">
    <property type="component" value="Unassembled WGS sequence"/>
</dbReference>
<sequence>MSDRRVQPRTMSQLLAAAPPANAGGLTWDDFAPLADKCSALVKIHDGDYASDKAFATKFSVPRAEDSVLAMFCDGSASHTIPAGVAQARSGGKPPCRIKFQNRRWASSGVAFKKKSGDRRWELRGYPGEDLWSNVNAELDGFGRAVALAGERLLLEDPTTTTTTTTTTIEKVFVFSDSMSVLRGILELPSTRRLPNWDLQLLLEVMKALVRLAERVEVRLFWVPAHCGVEGNVQADKAAACARPDKLWPEAYPVQTDSLNKSRKIGYVPAAAAGRPKHSAPAEKYLQRRREKKKIAEYEGRRAADLALSNAVFESY</sequence>
<name>A0ABR3TRZ0_9PEZI</name>
<evidence type="ECO:0000313" key="2">
    <source>
        <dbReference type="EMBL" id="KAL1643112.1"/>
    </source>
</evidence>
<protein>
    <recommendedName>
        <fullName evidence="1">RNase H type-1 domain-containing protein</fullName>
    </recommendedName>
</protein>
<gene>
    <name evidence="2" type="ORF">SLS58_005081</name>
</gene>
<evidence type="ECO:0000259" key="1">
    <source>
        <dbReference type="PROSITE" id="PS50879"/>
    </source>
</evidence>
<dbReference type="InterPro" id="IPR002156">
    <property type="entry name" value="RNaseH_domain"/>
</dbReference>
<dbReference type="PROSITE" id="PS50879">
    <property type="entry name" value="RNASE_H_1"/>
    <property type="match status" value="1"/>
</dbReference>
<proteinExistence type="predicted"/>
<keyword evidence="3" id="KW-1185">Reference proteome</keyword>
<accession>A0ABR3TRZ0</accession>
<feature type="domain" description="RNase H type-1" evidence="1">
    <location>
        <begin position="65"/>
        <end position="244"/>
    </location>
</feature>
<organism evidence="2 3">
    <name type="scientific">Diplodia intermedia</name>
    <dbReference type="NCBI Taxonomy" id="856260"/>
    <lineage>
        <taxon>Eukaryota</taxon>
        <taxon>Fungi</taxon>
        <taxon>Dikarya</taxon>
        <taxon>Ascomycota</taxon>
        <taxon>Pezizomycotina</taxon>
        <taxon>Dothideomycetes</taxon>
        <taxon>Dothideomycetes incertae sedis</taxon>
        <taxon>Botryosphaeriales</taxon>
        <taxon>Botryosphaeriaceae</taxon>
        <taxon>Diplodia</taxon>
    </lineage>
</organism>
<dbReference type="SUPFAM" id="SSF53098">
    <property type="entry name" value="Ribonuclease H-like"/>
    <property type="match status" value="1"/>
</dbReference>